<feature type="compositionally biased region" description="Basic residues" evidence="3">
    <location>
        <begin position="667"/>
        <end position="680"/>
    </location>
</feature>
<accession>K1X378</accession>
<feature type="compositionally biased region" description="Basic residues" evidence="3">
    <location>
        <begin position="209"/>
        <end position="222"/>
    </location>
</feature>
<feature type="compositionally biased region" description="Basic residues" evidence="3">
    <location>
        <begin position="462"/>
        <end position="474"/>
    </location>
</feature>
<dbReference type="EMBL" id="JH921430">
    <property type="protein sequence ID" value="EKD19651.1"/>
    <property type="molecule type" value="Genomic_DNA"/>
</dbReference>
<feature type="compositionally biased region" description="Polar residues" evidence="3">
    <location>
        <begin position="724"/>
        <end position="756"/>
    </location>
</feature>
<dbReference type="eggNOG" id="KOG1101">
    <property type="taxonomic scope" value="Eukaryota"/>
</dbReference>
<evidence type="ECO:0000256" key="3">
    <source>
        <dbReference type="SAM" id="MobiDB-lite"/>
    </source>
</evidence>
<dbReference type="Gene3D" id="1.10.1170.10">
    <property type="entry name" value="Inhibitor Of Apoptosis Protein (2mihbC-IAP-1), Chain A"/>
    <property type="match status" value="2"/>
</dbReference>
<dbReference type="HOGENOM" id="CLU_010318_0_0_1"/>
<keyword evidence="2" id="KW-0862">Zinc</keyword>
<proteinExistence type="predicted"/>
<feature type="compositionally biased region" description="Polar residues" evidence="3">
    <location>
        <begin position="570"/>
        <end position="579"/>
    </location>
</feature>
<feature type="compositionally biased region" description="Acidic residues" evidence="3">
    <location>
        <begin position="684"/>
        <end position="697"/>
    </location>
</feature>
<feature type="region of interest" description="Disordered" evidence="3">
    <location>
        <begin position="452"/>
        <end position="771"/>
    </location>
</feature>
<dbReference type="GO" id="GO:0046872">
    <property type="term" value="F:metal ion binding"/>
    <property type="evidence" value="ECO:0007669"/>
    <property type="project" value="UniProtKB-KW"/>
</dbReference>
<dbReference type="Pfam" id="PF00653">
    <property type="entry name" value="BIR"/>
    <property type="match status" value="2"/>
</dbReference>
<reference evidence="4 5" key="1">
    <citation type="journal article" date="2012" name="BMC Genomics">
        <title>Sequencing the genome of Marssonina brunnea reveals fungus-poplar co-evolution.</title>
        <authorList>
            <person name="Zhu S."/>
            <person name="Cao Y.-Z."/>
            <person name="Jiang C."/>
            <person name="Tan B.-Y."/>
            <person name="Wang Z."/>
            <person name="Feng S."/>
            <person name="Zhang L."/>
            <person name="Su X.-H."/>
            <person name="Brejova B."/>
            <person name="Vinar T."/>
            <person name="Xu M."/>
            <person name="Wang M.-X."/>
            <person name="Zhang S.-G."/>
            <person name="Huang M.-R."/>
            <person name="Wu R."/>
            <person name="Zhou Y."/>
        </authorList>
    </citation>
    <scope>NUCLEOTIDE SEQUENCE [LARGE SCALE GENOMIC DNA]</scope>
    <source>
        <strain evidence="4 5">MB_m1</strain>
    </source>
</reference>
<sequence length="875" mass="96008">MAIGDIADEHFTYEARLASFLTPQPLSKRRASNASTKGGKSVKWPHRFLSGAELAKAGFFFHPLPSNPDNVVCFLCHKALDGWEEGDDPLAEHLKHSSDCGWAILAAVEKQVADFGLEHPSSSRMIEARQATFADKWPHESKKGWKCKVQQMVDAGWKYTPTPEYDDMATCVYCALALDGWENSDKPMDEHLKRSSDCPFFSLVNKRVKSPAPKRAKSKKERASKASRLSTQSAFTVASEAPEDLPAEEEDSILTTATNATMKRMGQAKKVPAAKGRKTRTKKGEPVEVEPEPEDDSVEMDEAPKPTRGRKRKSEERQLDEAPGIDTVPPPAKRRVTRTRGSTVLEDSMISVDEEPQNKPKGRKGRPSRKGSTASVAPTRAPMSIPDDEEIDRALEADLERQVTEDEGDLVAMAPVKKPRASRATTRAHSMFDAAPIDIDEATIDAELEAMEVSPRPLPKAKGAKGKQPRKVSAKQRAADRKAADDAAEAERRAQEEAEEASQQISAELEDSISMQRSSPVVEQKKQQPTALQAPKKASGRVTRGSVTSNVSMPEDSIDDHVDGSENDTDASVASQSTVVRGGPTKRGSTIRKGRGGIGGRKGLSRNIEEIVRKVQEPEESIPSTRNKRITHMKKVSVVEETYYSPAPELQVDELEPAEDEPATKILKAKPAKGKGRPRKISIEEPEAEAEIEDSILEEPVYREPTPTKASSPMRSPTPPPNEMTPSQSPQSSDAENHPPSSKPSALAPRTTTPNNARPRMPLSETTPMMSPSKRNIIAGLQSKQPWTSVDLETIFMKSPSAEKPVTDIFGGAVQKIKDGELTSPEKKMTVEEWIQHNAATAEEKLRSECERMVGLFESEGTRAMRALEGVECLE</sequence>
<dbReference type="InterPro" id="IPR051190">
    <property type="entry name" value="Baculoviral_IAP"/>
</dbReference>
<dbReference type="PANTHER" id="PTHR46771">
    <property type="entry name" value="DETERIN"/>
    <property type="match status" value="1"/>
</dbReference>
<dbReference type="GeneID" id="18757538"/>
<feature type="compositionally biased region" description="Basic and acidic residues" evidence="3">
    <location>
        <begin position="477"/>
        <end position="496"/>
    </location>
</feature>
<dbReference type="Proteomes" id="UP000006753">
    <property type="component" value="Unassembled WGS sequence"/>
</dbReference>
<name>K1X378_MARBU</name>
<feature type="compositionally biased region" description="Acidic residues" evidence="3">
    <location>
        <begin position="651"/>
        <end position="661"/>
    </location>
</feature>
<dbReference type="RefSeq" id="XP_007289492.1">
    <property type="nucleotide sequence ID" value="XM_007289430.1"/>
</dbReference>
<protein>
    <submittedName>
        <fullName evidence="4">AT hook domain-containing protein</fullName>
    </submittedName>
</protein>
<evidence type="ECO:0000313" key="4">
    <source>
        <dbReference type="EMBL" id="EKD19651.1"/>
    </source>
</evidence>
<evidence type="ECO:0000256" key="2">
    <source>
        <dbReference type="ARBA" id="ARBA00022833"/>
    </source>
</evidence>
<feature type="compositionally biased region" description="Basic residues" evidence="3">
    <location>
        <begin position="360"/>
        <end position="369"/>
    </location>
</feature>
<keyword evidence="1" id="KW-0479">Metal-binding</keyword>
<feature type="compositionally biased region" description="Basic residues" evidence="3">
    <location>
        <begin position="626"/>
        <end position="635"/>
    </location>
</feature>
<feature type="compositionally biased region" description="Acidic residues" evidence="3">
    <location>
        <begin position="287"/>
        <end position="301"/>
    </location>
</feature>
<dbReference type="SUPFAM" id="SSF57924">
    <property type="entry name" value="Inhibitor of apoptosis (IAP) repeat"/>
    <property type="match status" value="2"/>
</dbReference>
<feature type="region of interest" description="Disordered" evidence="3">
    <location>
        <begin position="209"/>
        <end position="388"/>
    </location>
</feature>
<evidence type="ECO:0000313" key="5">
    <source>
        <dbReference type="Proteomes" id="UP000006753"/>
    </source>
</evidence>
<dbReference type="OMA" id="DEHYNRS"/>
<dbReference type="KEGG" id="mbe:MBM_01603"/>
<feature type="compositionally biased region" description="Polar residues" evidence="3">
    <location>
        <begin position="513"/>
        <end position="531"/>
    </location>
</feature>
<feature type="region of interest" description="Disordered" evidence="3">
    <location>
        <begin position="401"/>
        <end position="427"/>
    </location>
</feature>
<feature type="compositionally biased region" description="Basic and acidic residues" evidence="3">
    <location>
        <begin position="607"/>
        <end position="617"/>
    </location>
</feature>
<dbReference type="InParanoid" id="K1X378"/>
<organism evidence="4 5">
    <name type="scientific">Marssonina brunnea f. sp. multigermtubi (strain MB_m1)</name>
    <name type="common">Marssonina leaf spot fungus</name>
    <dbReference type="NCBI Taxonomy" id="1072389"/>
    <lineage>
        <taxon>Eukaryota</taxon>
        <taxon>Fungi</taxon>
        <taxon>Dikarya</taxon>
        <taxon>Ascomycota</taxon>
        <taxon>Pezizomycotina</taxon>
        <taxon>Leotiomycetes</taxon>
        <taxon>Helotiales</taxon>
        <taxon>Drepanopezizaceae</taxon>
        <taxon>Drepanopeziza</taxon>
    </lineage>
</organism>
<feature type="compositionally biased region" description="Acidic residues" evidence="3">
    <location>
        <begin position="241"/>
        <end position="252"/>
    </location>
</feature>
<dbReference type="PANTHER" id="PTHR46771:SF5">
    <property type="entry name" value="DETERIN"/>
    <property type="match status" value="1"/>
</dbReference>
<dbReference type="CDD" id="cd00022">
    <property type="entry name" value="BIR"/>
    <property type="match status" value="2"/>
</dbReference>
<gene>
    <name evidence="4" type="ORF">MBM_01603</name>
</gene>
<keyword evidence="5" id="KW-1185">Reference proteome</keyword>
<dbReference type="AlphaFoldDB" id="K1X378"/>
<dbReference type="OrthoDB" id="2196114at2759"/>
<evidence type="ECO:0000256" key="1">
    <source>
        <dbReference type="ARBA" id="ARBA00022723"/>
    </source>
</evidence>
<dbReference type="InterPro" id="IPR001370">
    <property type="entry name" value="BIR_rpt"/>
</dbReference>
<dbReference type="STRING" id="1072389.K1X378"/>
<dbReference type="PROSITE" id="PS50143">
    <property type="entry name" value="BIR_REPEAT_2"/>
    <property type="match status" value="2"/>
</dbReference>
<dbReference type="SMART" id="SM00238">
    <property type="entry name" value="BIR"/>
    <property type="match status" value="2"/>
</dbReference>